<sequence length="161" mass="17528">MILIGLGANVSGPWGSPQQTLERAILILNEAPLSLVKVSTIIASKPFGVTDQPDFVNAVARIKTALAPEALMARLHEIELLADRRRTVRWGPRTLDLDLLDYDGLILAGEGEADGHRTPLVLPHPGITERSFVLGPIAEILPEWKHPVIGLSARAMLQQIQ</sequence>
<keyword evidence="3 9" id="KW-0808">Transferase</keyword>
<evidence type="ECO:0000256" key="5">
    <source>
        <dbReference type="ARBA" id="ARBA00022777"/>
    </source>
</evidence>
<keyword evidence="5 9" id="KW-0418">Kinase</keyword>
<dbReference type="GO" id="GO:0005524">
    <property type="term" value="F:ATP binding"/>
    <property type="evidence" value="ECO:0007669"/>
    <property type="project" value="UniProtKB-KW"/>
</dbReference>
<evidence type="ECO:0000256" key="2">
    <source>
        <dbReference type="ARBA" id="ARBA00013253"/>
    </source>
</evidence>
<evidence type="ECO:0000256" key="4">
    <source>
        <dbReference type="ARBA" id="ARBA00022741"/>
    </source>
</evidence>
<proteinExistence type="predicted"/>
<dbReference type="Gene3D" id="3.30.70.560">
    <property type="entry name" value="7,8-Dihydro-6-hydroxymethylpterin-pyrophosphokinase HPPK"/>
    <property type="match status" value="1"/>
</dbReference>
<dbReference type="AlphaFoldDB" id="A0A3B0QZ29"/>
<dbReference type="PROSITE" id="PS00794">
    <property type="entry name" value="HPPK"/>
    <property type="match status" value="1"/>
</dbReference>
<dbReference type="InterPro" id="IPR035907">
    <property type="entry name" value="Hppk_sf"/>
</dbReference>
<feature type="domain" description="7,8-dihydro-6-hydroxymethylpterin-pyrophosphokinase" evidence="8">
    <location>
        <begin position="89"/>
        <end position="100"/>
    </location>
</feature>
<keyword evidence="4" id="KW-0547">Nucleotide-binding</keyword>
<dbReference type="GO" id="GO:0016301">
    <property type="term" value="F:kinase activity"/>
    <property type="evidence" value="ECO:0007669"/>
    <property type="project" value="UniProtKB-KW"/>
</dbReference>
<keyword evidence="6" id="KW-0067">ATP-binding</keyword>
<name>A0A3B0QZ29_9ZZZZ</name>
<dbReference type="GO" id="GO:0046654">
    <property type="term" value="P:tetrahydrofolate biosynthetic process"/>
    <property type="evidence" value="ECO:0007669"/>
    <property type="project" value="UniProtKB-UniPathway"/>
</dbReference>
<dbReference type="InterPro" id="IPR000550">
    <property type="entry name" value="Hppk"/>
</dbReference>
<evidence type="ECO:0000256" key="6">
    <source>
        <dbReference type="ARBA" id="ARBA00022840"/>
    </source>
</evidence>
<comment type="pathway">
    <text evidence="1">Cofactor biosynthesis; tetrahydrofolate biosynthesis; 2-amino-4-hydroxy-6-hydroxymethyl-7,8-dihydropteridine diphosphate from 7,8-dihydroneopterin triphosphate: step 4/4.</text>
</comment>
<organism evidence="9">
    <name type="scientific">hydrothermal vent metagenome</name>
    <dbReference type="NCBI Taxonomy" id="652676"/>
    <lineage>
        <taxon>unclassified sequences</taxon>
        <taxon>metagenomes</taxon>
        <taxon>ecological metagenomes</taxon>
    </lineage>
</organism>
<dbReference type="Pfam" id="PF01288">
    <property type="entry name" value="HPPK"/>
    <property type="match status" value="1"/>
</dbReference>
<dbReference type="EMBL" id="UOEC01000010">
    <property type="protein sequence ID" value="VAV86624.1"/>
    <property type="molecule type" value="Genomic_DNA"/>
</dbReference>
<dbReference type="GO" id="GO:0046656">
    <property type="term" value="P:folic acid biosynthetic process"/>
    <property type="evidence" value="ECO:0007669"/>
    <property type="project" value="UniProtKB-KW"/>
</dbReference>
<evidence type="ECO:0000256" key="1">
    <source>
        <dbReference type="ARBA" id="ARBA00005051"/>
    </source>
</evidence>
<protein>
    <recommendedName>
        <fullName evidence="2">2-amino-4-hydroxy-6-hydroxymethyldihydropteridine diphosphokinase</fullName>
        <ecNumber evidence="2">2.7.6.3</ecNumber>
    </recommendedName>
</protein>
<dbReference type="GO" id="GO:0003848">
    <property type="term" value="F:2-amino-4-hydroxy-6-hydroxymethyldihydropteridine diphosphokinase activity"/>
    <property type="evidence" value="ECO:0007669"/>
    <property type="project" value="UniProtKB-EC"/>
</dbReference>
<evidence type="ECO:0000256" key="3">
    <source>
        <dbReference type="ARBA" id="ARBA00022679"/>
    </source>
</evidence>
<evidence type="ECO:0000259" key="8">
    <source>
        <dbReference type="PROSITE" id="PS00794"/>
    </source>
</evidence>
<dbReference type="NCBIfam" id="TIGR01498">
    <property type="entry name" value="folK"/>
    <property type="match status" value="1"/>
</dbReference>
<evidence type="ECO:0000256" key="7">
    <source>
        <dbReference type="ARBA" id="ARBA00022909"/>
    </source>
</evidence>
<dbReference type="PANTHER" id="PTHR43071">
    <property type="entry name" value="2-AMINO-4-HYDROXY-6-HYDROXYMETHYLDIHYDROPTERIDINE PYROPHOSPHOKINASE"/>
    <property type="match status" value="1"/>
</dbReference>
<dbReference type="CDD" id="cd00483">
    <property type="entry name" value="HPPK"/>
    <property type="match status" value="1"/>
</dbReference>
<dbReference type="SUPFAM" id="SSF55083">
    <property type="entry name" value="6-hydroxymethyl-7,8-dihydropterin pyrophosphokinase, HPPK"/>
    <property type="match status" value="1"/>
</dbReference>
<accession>A0A3B0QZ29</accession>
<gene>
    <name evidence="9" type="ORF">MNBD_ALPHA08-542</name>
</gene>
<reference evidence="9" key="1">
    <citation type="submission" date="2018-06" db="EMBL/GenBank/DDBJ databases">
        <authorList>
            <person name="Zhirakovskaya E."/>
        </authorList>
    </citation>
    <scope>NUCLEOTIDE SEQUENCE</scope>
</reference>
<evidence type="ECO:0000313" key="9">
    <source>
        <dbReference type="EMBL" id="VAV86624.1"/>
    </source>
</evidence>
<keyword evidence="7" id="KW-0289">Folate biosynthesis</keyword>
<dbReference type="EC" id="2.7.6.3" evidence="2"/>
<dbReference type="UniPathway" id="UPA00077">
    <property type="reaction ID" value="UER00155"/>
</dbReference>
<dbReference type="PANTHER" id="PTHR43071:SF1">
    <property type="entry name" value="2-AMINO-4-HYDROXY-6-HYDROXYMETHYLDIHYDROPTERIDINE PYROPHOSPHOKINASE"/>
    <property type="match status" value="1"/>
</dbReference>